<organism evidence="1 2">
    <name type="scientific">Gaoshiqia sediminis</name>
    <dbReference type="NCBI Taxonomy" id="2986998"/>
    <lineage>
        <taxon>Bacteria</taxon>
        <taxon>Pseudomonadati</taxon>
        <taxon>Bacteroidota</taxon>
        <taxon>Bacteroidia</taxon>
        <taxon>Marinilabiliales</taxon>
        <taxon>Prolixibacteraceae</taxon>
        <taxon>Gaoshiqia</taxon>
    </lineage>
</organism>
<dbReference type="Pfam" id="PF20449">
    <property type="entry name" value="DUF6706"/>
    <property type="match status" value="1"/>
</dbReference>
<evidence type="ECO:0000313" key="2">
    <source>
        <dbReference type="Proteomes" id="UP001163821"/>
    </source>
</evidence>
<comment type="caution">
    <text evidence="1">The sequence shown here is derived from an EMBL/GenBank/DDBJ whole genome shotgun (WGS) entry which is preliminary data.</text>
</comment>
<reference evidence="1" key="1">
    <citation type="submission" date="2022-10" db="EMBL/GenBank/DDBJ databases">
        <title>Gaoshiqiia sediminis gen. nov., sp. nov., isolated from coastal sediment.</title>
        <authorList>
            <person name="Yu W.X."/>
            <person name="Mu D.S."/>
            <person name="Du J.Z."/>
            <person name="Liang Y.Q."/>
        </authorList>
    </citation>
    <scope>NUCLEOTIDE SEQUENCE</scope>
    <source>
        <strain evidence="1">A06</strain>
    </source>
</reference>
<proteinExistence type="predicted"/>
<dbReference type="RefSeq" id="WP_282592652.1">
    <property type="nucleotide sequence ID" value="NZ_JAPAAF010000028.1"/>
</dbReference>
<dbReference type="Proteomes" id="UP001163821">
    <property type="component" value="Unassembled WGS sequence"/>
</dbReference>
<gene>
    <name evidence="1" type="ORF">N2K84_15060</name>
</gene>
<name>A0AA41YCT0_9BACT</name>
<dbReference type="InterPro" id="IPR046552">
    <property type="entry name" value="DUF6706"/>
</dbReference>
<dbReference type="EMBL" id="JAPAAF010000028">
    <property type="protein sequence ID" value="MCW0484060.1"/>
    <property type="molecule type" value="Genomic_DNA"/>
</dbReference>
<accession>A0AA41YCT0</accession>
<dbReference type="AlphaFoldDB" id="A0AA41YCT0"/>
<sequence length="105" mass="11391">MTVLEAIKSTVAGYPLSDDTFNRVLIDRGLSATAEYAGTSKEFELAKADILMVLVSAAGITEGGFQISVTDKSNFIKMANAIYTKYDDPAAKVITVPRGRAQQRW</sequence>
<keyword evidence="2" id="KW-1185">Reference proteome</keyword>
<protein>
    <submittedName>
        <fullName evidence="1">Uncharacterized protein</fullName>
    </submittedName>
</protein>
<evidence type="ECO:0000313" key="1">
    <source>
        <dbReference type="EMBL" id="MCW0484060.1"/>
    </source>
</evidence>